<feature type="compositionally biased region" description="Basic and acidic residues" evidence="6">
    <location>
        <begin position="193"/>
        <end position="205"/>
    </location>
</feature>
<keyword evidence="4 5" id="KW-0648">Protein biosynthesis</keyword>
<dbReference type="GeneID" id="37030332"/>
<dbReference type="Pfam" id="PF05091">
    <property type="entry name" value="eIF-3_zeta"/>
    <property type="match status" value="1"/>
</dbReference>
<keyword evidence="3" id="KW-0694">RNA-binding</keyword>
<dbReference type="Proteomes" id="UP000245884">
    <property type="component" value="Unassembled WGS sequence"/>
</dbReference>
<comment type="domain">
    <text evidence="5">The RNA gate region regulates mRNA cap recognition to prevent promiscuous mRNA-binding before assembly of eif3d into the full eukaryotic translation initiation factor 3 (eIF-3) complex.</text>
</comment>
<comment type="subunit">
    <text evidence="5">Component of the eukaryotic translation initiation factor 3 (eIF-3) complex.</text>
</comment>
<feature type="compositionally biased region" description="Gly residues" evidence="6">
    <location>
        <begin position="139"/>
        <end position="173"/>
    </location>
</feature>
<dbReference type="PANTHER" id="PTHR12399">
    <property type="entry name" value="EUKARYOTIC TRANSLATION INITIATION FACTOR 3 SUBUNIT 7"/>
    <property type="match status" value="1"/>
</dbReference>
<feature type="region of interest" description="Disordered" evidence="6">
    <location>
        <begin position="1"/>
        <end position="32"/>
    </location>
</feature>
<dbReference type="HAMAP" id="MF_03003">
    <property type="entry name" value="eIF3d"/>
    <property type="match status" value="1"/>
</dbReference>
<dbReference type="GO" id="GO:0005852">
    <property type="term" value="C:eukaryotic translation initiation factor 3 complex"/>
    <property type="evidence" value="ECO:0007669"/>
    <property type="project" value="UniProtKB-UniRule"/>
</dbReference>
<dbReference type="PIRSF" id="PIRSF016281">
    <property type="entry name" value="EIF-3_zeta"/>
    <property type="match status" value="1"/>
</dbReference>
<keyword evidence="2 5" id="KW-0396">Initiation factor</keyword>
<dbReference type="PANTHER" id="PTHR12399:SF0">
    <property type="entry name" value="EUKARYOTIC TRANSLATION INITIATION FACTOR 3 SUBUNIT D"/>
    <property type="match status" value="1"/>
</dbReference>
<sequence>MASFTLPKLAENSDRWGPPPLDSSSSSSSSVLPPEFADIPFAPFSKSDKIGRIADWNASSAGGATAIGGGRDGDDRSARNAAQGAGGRGGRREGPAAYGSGASNAFAYFHADDEATFSVVDNTRSQSTRGRGGLASMSRGGGGGGRGGRGGGAAGGAKGAMGGARGGRGGAAAGGNQRNQGFASRGGGARRGGYRDWDKPQRTRDPSVTVGPDWEQLEEIDFSRLAKLRLDVPAPEDIATYGTLHEYDRSYDRIASVRFEKPLQPQDRLRYNPTTSDDPVLAEIAAKDAQAKITGEEGSGAVPARLFITDSILALLMCASRTVYPWDLTVTVTERGDVFFDKRDGGAFDYVTVNENAADPPMEADEKADKNAAANINTPGNLSLEATYINQNFSFQVVNPSKTLDLPDGPNPFHEGDNEQLASSAYKYRKFDLSSSEEDPIDLYVRTELDAYVPPASKGQQAQYILVRTLNEWDSRAQGAGGAPDWRAKLDAQRGAVVANEMRNNAGRLARWATQSLLAGADNLKMGYISRATPRDSSRHSILGTQWWKPSDLASQINVNLPNGWGVVRTVADLARKSASADGGERAKFVLAKDPNKQCLRLYRVPVNWPQQGEEEQGAVDDEEAERIAANVTGATPAAV</sequence>
<feature type="region of interest" description="Disordered" evidence="6">
    <location>
        <begin position="58"/>
        <end position="97"/>
    </location>
</feature>
<evidence type="ECO:0000256" key="6">
    <source>
        <dbReference type="SAM" id="MobiDB-lite"/>
    </source>
</evidence>
<keyword evidence="8" id="KW-1185">Reference proteome</keyword>
<comment type="subcellular location">
    <subcellularLocation>
        <location evidence="5">Cytoplasm</location>
    </subcellularLocation>
</comment>
<feature type="region of interest" description="Disordered" evidence="6">
    <location>
        <begin position="123"/>
        <end position="211"/>
    </location>
</feature>
<comment type="function">
    <text evidence="5">mRNA cap-binding component of the eukaryotic translation initiation factor 3 (eIF-3) complex, which is involved in protein synthesis of a specialized repertoire of mRNAs and, together with other initiation factors, stimulates binding of mRNA and methionyl-tRNAi to the 40S ribosome. The eIF-3 complex specifically targets and initiates translation of a subset of mRNAs involved in cell proliferation. In the eIF-3 complex, eif3d specifically recognizes and binds the 7-methylguanosine cap of a subset of mRNAs.</text>
</comment>
<gene>
    <name evidence="7" type="ORF">BDZ90DRAFT_262608</name>
</gene>
<dbReference type="GO" id="GO:0003743">
    <property type="term" value="F:translation initiation factor activity"/>
    <property type="evidence" value="ECO:0007669"/>
    <property type="project" value="UniProtKB-UniRule"/>
</dbReference>
<keyword evidence="1 5" id="KW-0963">Cytoplasm</keyword>
<proteinExistence type="inferred from homology"/>
<protein>
    <recommendedName>
        <fullName evidence="5">Eukaryotic translation initiation factor 3 subunit D</fullName>
        <shortName evidence="5">eIF3d</shortName>
    </recommendedName>
</protein>
<organism evidence="7 8">
    <name type="scientific">Jaminaea rosea</name>
    <dbReference type="NCBI Taxonomy" id="1569628"/>
    <lineage>
        <taxon>Eukaryota</taxon>
        <taxon>Fungi</taxon>
        <taxon>Dikarya</taxon>
        <taxon>Basidiomycota</taxon>
        <taxon>Ustilaginomycotina</taxon>
        <taxon>Exobasidiomycetes</taxon>
        <taxon>Microstromatales</taxon>
        <taxon>Microstromatales incertae sedis</taxon>
        <taxon>Jaminaea</taxon>
    </lineage>
</organism>
<dbReference type="RefSeq" id="XP_025359773.1">
    <property type="nucleotide sequence ID" value="XM_025508509.1"/>
</dbReference>
<dbReference type="AlphaFoldDB" id="A0A316UL99"/>
<dbReference type="GO" id="GO:0002191">
    <property type="term" value="P:cap-dependent translational initiation"/>
    <property type="evidence" value="ECO:0007669"/>
    <property type="project" value="UniProtKB-UniRule"/>
</dbReference>
<evidence type="ECO:0000256" key="1">
    <source>
        <dbReference type="ARBA" id="ARBA00022490"/>
    </source>
</evidence>
<dbReference type="GO" id="GO:0001732">
    <property type="term" value="P:formation of cytoplasmic translation initiation complex"/>
    <property type="evidence" value="ECO:0007669"/>
    <property type="project" value="UniProtKB-UniRule"/>
</dbReference>
<dbReference type="OrthoDB" id="16538at2759"/>
<evidence type="ECO:0000256" key="2">
    <source>
        <dbReference type="ARBA" id="ARBA00022540"/>
    </source>
</evidence>
<evidence type="ECO:0000313" key="7">
    <source>
        <dbReference type="EMBL" id="PWN25161.1"/>
    </source>
</evidence>
<evidence type="ECO:0000256" key="3">
    <source>
        <dbReference type="ARBA" id="ARBA00022884"/>
    </source>
</evidence>
<reference evidence="7 8" key="1">
    <citation type="journal article" date="2018" name="Mol. Biol. Evol.">
        <title>Broad Genomic Sampling Reveals a Smut Pathogenic Ancestry of the Fungal Clade Ustilaginomycotina.</title>
        <authorList>
            <person name="Kijpornyongpan T."/>
            <person name="Mondo S.J."/>
            <person name="Barry K."/>
            <person name="Sandor L."/>
            <person name="Lee J."/>
            <person name="Lipzen A."/>
            <person name="Pangilinan J."/>
            <person name="LaButti K."/>
            <person name="Hainaut M."/>
            <person name="Henrissat B."/>
            <person name="Grigoriev I.V."/>
            <person name="Spatafora J.W."/>
            <person name="Aime M.C."/>
        </authorList>
    </citation>
    <scope>NUCLEOTIDE SEQUENCE [LARGE SCALE GENOMIC DNA]</scope>
    <source>
        <strain evidence="7 8">MCA 5214</strain>
    </source>
</reference>
<evidence type="ECO:0000256" key="4">
    <source>
        <dbReference type="ARBA" id="ARBA00022917"/>
    </source>
</evidence>
<feature type="region of interest" description="RNA gate" evidence="5">
    <location>
        <begin position="347"/>
        <end position="361"/>
    </location>
</feature>
<dbReference type="EMBL" id="KZ819677">
    <property type="protein sequence ID" value="PWN25161.1"/>
    <property type="molecule type" value="Genomic_DNA"/>
</dbReference>
<accession>A0A316UL99</accession>
<dbReference type="STRING" id="1569628.A0A316UL99"/>
<evidence type="ECO:0000256" key="5">
    <source>
        <dbReference type="HAMAP-Rule" id="MF_03003"/>
    </source>
</evidence>
<dbReference type="GO" id="GO:0033290">
    <property type="term" value="C:eukaryotic 48S preinitiation complex"/>
    <property type="evidence" value="ECO:0007669"/>
    <property type="project" value="UniProtKB-UniRule"/>
</dbReference>
<dbReference type="GO" id="GO:0098808">
    <property type="term" value="F:mRNA cap binding"/>
    <property type="evidence" value="ECO:0007669"/>
    <property type="project" value="UniProtKB-UniRule"/>
</dbReference>
<dbReference type="InterPro" id="IPR007783">
    <property type="entry name" value="eIF3d"/>
</dbReference>
<name>A0A316UL99_9BASI</name>
<comment type="similarity">
    <text evidence="5">Belongs to the eIF-3 subunit D family.</text>
</comment>
<dbReference type="GO" id="GO:0016282">
    <property type="term" value="C:eukaryotic 43S preinitiation complex"/>
    <property type="evidence" value="ECO:0007669"/>
    <property type="project" value="UniProtKB-UniRule"/>
</dbReference>
<evidence type="ECO:0000313" key="8">
    <source>
        <dbReference type="Proteomes" id="UP000245884"/>
    </source>
</evidence>